<evidence type="ECO:0000256" key="1">
    <source>
        <dbReference type="ARBA" id="ARBA00004613"/>
    </source>
</evidence>
<dbReference type="STRING" id="1121884.SAMN02745131_03235"/>
<keyword evidence="5" id="KW-1185">Reference proteome</keyword>
<organism evidence="4 5">
    <name type="scientific">Flavisolibacter ginsengisoli DSM 18119</name>
    <dbReference type="NCBI Taxonomy" id="1121884"/>
    <lineage>
        <taxon>Bacteria</taxon>
        <taxon>Pseudomonadati</taxon>
        <taxon>Bacteroidota</taxon>
        <taxon>Chitinophagia</taxon>
        <taxon>Chitinophagales</taxon>
        <taxon>Chitinophagaceae</taxon>
        <taxon>Flavisolibacter</taxon>
    </lineage>
</organism>
<dbReference type="EMBL" id="FQUU01000015">
    <property type="protein sequence ID" value="SHF66624.1"/>
    <property type="molecule type" value="Genomic_DNA"/>
</dbReference>
<dbReference type="GO" id="GO:0005975">
    <property type="term" value="P:carbohydrate metabolic process"/>
    <property type="evidence" value="ECO:0007669"/>
    <property type="project" value="InterPro"/>
</dbReference>
<dbReference type="AlphaFoldDB" id="A0A1M5DIF3"/>
<evidence type="ECO:0000259" key="3">
    <source>
        <dbReference type="PROSITE" id="PS51677"/>
    </source>
</evidence>
<evidence type="ECO:0000256" key="2">
    <source>
        <dbReference type="ARBA" id="ARBA00022729"/>
    </source>
</evidence>
<protein>
    <submittedName>
        <fullName evidence="4">Peptidoglycan/xylan/chitin deacetylase, PgdA/CDA1 family</fullName>
    </submittedName>
</protein>
<dbReference type="Proteomes" id="UP000184048">
    <property type="component" value="Unassembled WGS sequence"/>
</dbReference>
<dbReference type="Pfam" id="PF01522">
    <property type="entry name" value="Polysacc_deac_1"/>
    <property type="match status" value="1"/>
</dbReference>
<evidence type="ECO:0000313" key="4">
    <source>
        <dbReference type="EMBL" id="SHF66624.1"/>
    </source>
</evidence>
<dbReference type="GO" id="GO:0005576">
    <property type="term" value="C:extracellular region"/>
    <property type="evidence" value="ECO:0007669"/>
    <property type="project" value="UniProtKB-SubCell"/>
</dbReference>
<evidence type="ECO:0000313" key="5">
    <source>
        <dbReference type="Proteomes" id="UP000184048"/>
    </source>
</evidence>
<dbReference type="Gene3D" id="3.20.20.370">
    <property type="entry name" value="Glycoside hydrolase/deacetylase"/>
    <property type="match status" value="1"/>
</dbReference>
<sequence>MRTITCVSFLTLVFFFGCTKYDKPGHMPRPGVALTFDDCYIDEWYDFLPVFDSFHVKATFYISNYQNLTQDQKSKLKILKNHGHEIAYHTLTHPDMVKFLRKNSMERLEGEEILKGLVLMNADGFYPKNFAYPYGSHTEVLDNCLLRRFRSIRCLNGSSDYAKSFTSNEDNSKLFAIGMDRSSGKTINELLNLVNIAQKNNNCLVLVGHHINRAEKNMYVSPERLRKIIQAVIDNNMKFYTVCDIMRQ</sequence>
<feature type="domain" description="NodB homology" evidence="3">
    <location>
        <begin position="30"/>
        <end position="240"/>
    </location>
</feature>
<dbReference type="PROSITE" id="PS51677">
    <property type="entry name" value="NODB"/>
    <property type="match status" value="1"/>
</dbReference>
<keyword evidence="2" id="KW-0732">Signal</keyword>
<name>A0A1M5DIF3_9BACT</name>
<dbReference type="OrthoDB" id="2795102at2"/>
<dbReference type="InterPro" id="IPR011330">
    <property type="entry name" value="Glyco_hydro/deAcase_b/a-brl"/>
</dbReference>
<dbReference type="PROSITE" id="PS51257">
    <property type="entry name" value="PROKAR_LIPOPROTEIN"/>
    <property type="match status" value="1"/>
</dbReference>
<dbReference type="GO" id="GO:0016810">
    <property type="term" value="F:hydrolase activity, acting on carbon-nitrogen (but not peptide) bonds"/>
    <property type="evidence" value="ECO:0007669"/>
    <property type="project" value="InterPro"/>
</dbReference>
<dbReference type="SUPFAM" id="SSF88713">
    <property type="entry name" value="Glycoside hydrolase/deacetylase"/>
    <property type="match status" value="1"/>
</dbReference>
<dbReference type="PANTHER" id="PTHR34216:SF3">
    <property type="entry name" value="POLY-BETA-1,6-N-ACETYL-D-GLUCOSAMINE N-DEACETYLASE"/>
    <property type="match status" value="1"/>
</dbReference>
<proteinExistence type="predicted"/>
<dbReference type="InterPro" id="IPR051398">
    <property type="entry name" value="Polysacch_Deacetylase"/>
</dbReference>
<dbReference type="PANTHER" id="PTHR34216">
    <property type="match status" value="1"/>
</dbReference>
<accession>A0A1M5DIF3</accession>
<gene>
    <name evidence="4" type="ORF">SAMN02745131_03235</name>
</gene>
<reference evidence="4 5" key="1">
    <citation type="submission" date="2016-11" db="EMBL/GenBank/DDBJ databases">
        <authorList>
            <person name="Jaros S."/>
            <person name="Januszkiewicz K."/>
            <person name="Wedrychowicz H."/>
        </authorList>
    </citation>
    <scope>NUCLEOTIDE SEQUENCE [LARGE SCALE GENOMIC DNA]</scope>
    <source>
        <strain evidence="4 5">DSM 18119</strain>
    </source>
</reference>
<dbReference type="InterPro" id="IPR002509">
    <property type="entry name" value="NODB_dom"/>
</dbReference>
<comment type="subcellular location">
    <subcellularLocation>
        <location evidence="1">Secreted</location>
    </subcellularLocation>
</comment>
<dbReference type="RefSeq" id="WP_072836379.1">
    <property type="nucleotide sequence ID" value="NZ_FQUU01000015.1"/>
</dbReference>